<dbReference type="SUPFAM" id="SSF47144">
    <property type="entry name" value="HSC20 (HSCB), C-terminal oligomerisation domain"/>
    <property type="match status" value="1"/>
</dbReference>
<keyword evidence="4" id="KW-0963">Cytoplasm</keyword>
<comment type="subcellular location">
    <subcellularLocation>
        <location evidence="2">Cytoplasm</location>
    </subcellularLocation>
    <subcellularLocation>
        <location evidence="1">Mitochondrion</location>
    </subcellularLocation>
</comment>
<dbReference type="InterPro" id="IPR004640">
    <property type="entry name" value="HscB"/>
</dbReference>
<dbReference type="Pfam" id="PF00226">
    <property type="entry name" value="DnaJ"/>
    <property type="match status" value="1"/>
</dbReference>
<dbReference type="InterPro" id="IPR009073">
    <property type="entry name" value="HscB_oligo_C"/>
</dbReference>
<dbReference type="GO" id="GO:0051259">
    <property type="term" value="P:protein complex oligomerization"/>
    <property type="evidence" value="ECO:0007669"/>
    <property type="project" value="InterPro"/>
</dbReference>
<dbReference type="AlphaFoldDB" id="A0A0T6B6W2"/>
<dbReference type="HAMAP" id="MF_00682">
    <property type="entry name" value="HscB"/>
    <property type="match status" value="1"/>
</dbReference>
<name>A0A0T6B6W2_9SCAR</name>
<dbReference type="InterPro" id="IPR001623">
    <property type="entry name" value="DnaJ_domain"/>
</dbReference>
<evidence type="ECO:0000256" key="4">
    <source>
        <dbReference type="ARBA" id="ARBA00022490"/>
    </source>
</evidence>
<gene>
    <name evidence="8" type="ORF">AMK59_3826</name>
</gene>
<dbReference type="GO" id="GO:0005739">
    <property type="term" value="C:mitochondrion"/>
    <property type="evidence" value="ECO:0007669"/>
    <property type="project" value="UniProtKB-SubCell"/>
</dbReference>
<dbReference type="SUPFAM" id="SSF46565">
    <property type="entry name" value="Chaperone J-domain"/>
    <property type="match status" value="1"/>
</dbReference>
<keyword evidence="5" id="KW-0496">Mitochondrion</keyword>
<dbReference type="FunFam" id="1.20.1280.20:FF:000002">
    <property type="entry name" value="HscB mitochondrial iron-sulfur cluster co-chaperone"/>
    <property type="match status" value="1"/>
</dbReference>
<dbReference type="Gene3D" id="1.10.287.110">
    <property type="entry name" value="DnaJ domain"/>
    <property type="match status" value="1"/>
</dbReference>
<comment type="caution">
    <text evidence="8">The sequence shown here is derived from an EMBL/GenBank/DDBJ whole genome shotgun (WGS) entry which is preliminary data.</text>
</comment>
<keyword evidence="9" id="KW-1185">Reference proteome</keyword>
<evidence type="ECO:0000313" key="9">
    <source>
        <dbReference type="Proteomes" id="UP000051574"/>
    </source>
</evidence>
<dbReference type="NCBIfam" id="TIGR00714">
    <property type="entry name" value="hscB"/>
    <property type="match status" value="1"/>
</dbReference>
<evidence type="ECO:0000256" key="3">
    <source>
        <dbReference type="ARBA" id="ARBA00010476"/>
    </source>
</evidence>
<sequence length="248" mass="28747">MFCKSTLNRLLNCLSYARSKQSYATNKSTGIHNLKLAQLQFTRLSQNTVSVKCWKCGIERKNLSDLFCESCHAIQNPHEKENYFKVFNLDVTYDVNQKNLTNSYRKMQSVLHPDKFSNKSDAEKEISAEYSSLVNKAYKTLQTPINRAIHLLLLNNEIISEDNKSDNPEFLMEIMELNEEIDQADSPEKLKSLQEKSNQMLDRCSEEVSKCFEEGNISKAKEAVIRMKYYNTISKRINNLMREMGIVD</sequence>
<protein>
    <submittedName>
        <fullName evidence="8">Chaperone</fullName>
    </submittedName>
</protein>
<evidence type="ECO:0000256" key="2">
    <source>
        <dbReference type="ARBA" id="ARBA00004496"/>
    </source>
</evidence>
<reference evidence="8 9" key="1">
    <citation type="submission" date="2015-09" db="EMBL/GenBank/DDBJ databases">
        <title>Draft genome of the scarab beetle Oryctes borbonicus.</title>
        <authorList>
            <person name="Meyer J.M."/>
            <person name="Markov G.V."/>
            <person name="Baskaran P."/>
            <person name="Herrmann M."/>
            <person name="Sommer R.J."/>
            <person name="Roedelsperger C."/>
        </authorList>
    </citation>
    <scope>NUCLEOTIDE SEQUENCE [LARGE SCALE GENOMIC DNA]</scope>
    <source>
        <strain evidence="8">OB123</strain>
        <tissue evidence="8">Whole animal</tissue>
    </source>
</reference>
<dbReference type="InterPro" id="IPR036386">
    <property type="entry name" value="HscB_C_sf"/>
</dbReference>
<dbReference type="SMART" id="SM00271">
    <property type="entry name" value="DnaJ"/>
    <property type="match status" value="1"/>
</dbReference>
<evidence type="ECO:0000256" key="1">
    <source>
        <dbReference type="ARBA" id="ARBA00004173"/>
    </source>
</evidence>
<feature type="domain" description="J" evidence="7">
    <location>
        <begin position="82"/>
        <end position="154"/>
    </location>
</feature>
<evidence type="ECO:0000256" key="5">
    <source>
        <dbReference type="ARBA" id="ARBA00023128"/>
    </source>
</evidence>
<dbReference type="CDD" id="cd06257">
    <property type="entry name" value="DnaJ"/>
    <property type="match status" value="1"/>
</dbReference>
<dbReference type="PANTHER" id="PTHR14021">
    <property type="entry name" value="IRON-SULFUR CLUSTER CO-CHAPERONE PROTEIN HSCB"/>
    <property type="match status" value="1"/>
</dbReference>
<dbReference type="OrthoDB" id="448954at2759"/>
<dbReference type="PROSITE" id="PS50076">
    <property type="entry name" value="DNAJ_2"/>
    <property type="match status" value="1"/>
</dbReference>
<dbReference type="PANTHER" id="PTHR14021:SF15">
    <property type="entry name" value="IRON-SULFUR CLUSTER CO-CHAPERONE PROTEIN HSCB"/>
    <property type="match status" value="1"/>
</dbReference>
<dbReference type="Proteomes" id="UP000051574">
    <property type="component" value="Unassembled WGS sequence"/>
</dbReference>
<evidence type="ECO:0000313" key="8">
    <source>
        <dbReference type="EMBL" id="KRT82939.1"/>
    </source>
</evidence>
<dbReference type="Gene3D" id="1.20.1280.20">
    <property type="entry name" value="HscB, C-terminal domain"/>
    <property type="match status" value="1"/>
</dbReference>
<dbReference type="InterPro" id="IPR036869">
    <property type="entry name" value="J_dom_sf"/>
</dbReference>
<dbReference type="GO" id="GO:0044571">
    <property type="term" value="P:[2Fe-2S] cluster assembly"/>
    <property type="evidence" value="ECO:0007669"/>
    <property type="project" value="InterPro"/>
</dbReference>
<dbReference type="EMBL" id="LJIG01009508">
    <property type="protein sequence ID" value="KRT82939.1"/>
    <property type="molecule type" value="Genomic_DNA"/>
</dbReference>
<dbReference type="GO" id="GO:0051087">
    <property type="term" value="F:protein-folding chaperone binding"/>
    <property type="evidence" value="ECO:0007669"/>
    <property type="project" value="InterPro"/>
</dbReference>
<proteinExistence type="inferred from homology"/>
<comment type="similarity">
    <text evidence="3">Belongs to the HscB family.</text>
</comment>
<organism evidence="8 9">
    <name type="scientific">Oryctes borbonicus</name>
    <dbReference type="NCBI Taxonomy" id="1629725"/>
    <lineage>
        <taxon>Eukaryota</taxon>
        <taxon>Metazoa</taxon>
        <taxon>Ecdysozoa</taxon>
        <taxon>Arthropoda</taxon>
        <taxon>Hexapoda</taxon>
        <taxon>Insecta</taxon>
        <taxon>Pterygota</taxon>
        <taxon>Neoptera</taxon>
        <taxon>Endopterygota</taxon>
        <taxon>Coleoptera</taxon>
        <taxon>Polyphaga</taxon>
        <taxon>Scarabaeiformia</taxon>
        <taxon>Scarabaeidae</taxon>
        <taxon>Dynastinae</taxon>
        <taxon>Oryctes</taxon>
    </lineage>
</organism>
<accession>A0A0T6B6W2</accession>
<keyword evidence="6" id="KW-0143">Chaperone</keyword>
<dbReference type="GO" id="GO:0001671">
    <property type="term" value="F:ATPase activator activity"/>
    <property type="evidence" value="ECO:0007669"/>
    <property type="project" value="InterPro"/>
</dbReference>
<evidence type="ECO:0000259" key="7">
    <source>
        <dbReference type="PROSITE" id="PS50076"/>
    </source>
</evidence>
<evidence type="ECO:0000256" key="6">
    <source>
        <dbReference type="ARBA" id="ARBA00023186"/>
    </source>
</evidence>
<dbReference type="Pfam" id="PF07743">
    <property type="entry name" value="HSCB_C"/>
    <property type="match status" value="1"/>
</dbReference>